<dbReference type="Proteomes" id="UP000559010">
    <property type="component" value="Unassembled WGS sequence"/>
</dbReference>
<organism evidence="9 10">
    <name type="scientific">Marinigracilibium pacificum</name>
    <dbReference type="NCBI Taxonomy" id="2729599"/>
    <lineage>
        <taxon>Bacteria</taxon>
        <taxon>Pseudomonadati</taxon>
        <taxon>Bacteroidota</taxon>
        <taxon>Cytophagia</taxon>
        <taxon>Cytophagales</taxon>
        <taxon>Flammeovirgaceae</taxon>
        <taxon>Marinigracilibium</taxon>
    </lineage>
</organism>
<evidence type="ECO:0000256" key="6">
    <source>
        <dbReference type="SAM" id="Phobius"/>
    </source>
</evidence>
<protein>
    <recommendedName>
        <fullName evidence="11">ABC transport system permease protein</fullName>
    </recommendedName>
</protein>
<feature type="transmembrane region" description="Helical" evidence="6">
    <location>
        <begin position="416"/>
        <end position="435"/>
    </location>
</feature>
<evidence type="ECO:0008006" key="11">
    <source>
        <dbReference type="Google" id="ProtNLM"/>
    </source>
</evidence>
<evidence type="ECO:0000259" key="7">
    <source>
        <dbReference type="Pfam" id="PF02687"/>
    </source>
</evidence>
<reference evidence="9 10" key="1">
    <citation type="submission" date="2020-04" db="EMBL/GenBank/DDBJ databases">
        <title>Flammeovirgaceae bacterium KN852 isolated from deep sea.</title>
        <authorList>
            <person name="Zhang D.-C."/>
        </authorList>
    </citation>
    <scope>NUCLEOTIDE SEQUENCE [LARGE SCALE GENOMIC DNA]</scope>
    <source>
        <strain evidence="9 10">KN852</strain>
    </source>
</reference>
<dbReference type="InterPro" id="IPR025857">
    <property type="entry name" value="MacB_PCD"/>
</dbReference>
<keyword evidence="2" id="KW-1003">Cell membrane</keyword>
<dbReference type="GO" id="GO:0005886">
    <property type="term" value="C:plasma membrane"/>
    <property type="evidence" value="ECO:0007669"/>
    <property type="project" value="UniProtKB-SubCell"/>
</dbReference>
<dbReference type="InterPro" id="IPR003838">
    <property type="entry name" value="ABC3_permease_C"/>
</dbReference>
<keyword evidence="3 6" id="KW-0812">Transmembrane</keyword>
<dbReference type="Pfam" id="PF12704">
    <property type="entry name" value="MacB_PCD"/>
    <property type="match status" value="1"/>
</dbReference>
<feature type="transmembrane region" description="Helical" evidence="6">
    <location>
        <begin position="365"/>
        <end position="389"/>
    </location>
</feature>
<evidence type="ECO:0000256" key="3">
    <source>
        <dbReference type="ARBA" id="ARBA00022692"/>
    </source>
</evidence>
<dbReference type="RefSeq" id="WP_169681012.1">
    <property type="nucleotide sequence ID" value="NZ_JABBNU010000005.1"/>
</dbReference>
<gene>
    <name evidence="9" type="ORF">HH304_10200</name>
</gene>
<dbReference type="AlphaFoldDB" id="A0A848J2K4"/>
<comment type="subcellular location">
    <subcellularLocation>
        <location evidence="1">Cell membrane</location>
        <topology evidence="1">Multi-pass membrane protein</topology>
    </subcellularLocation>
</comment>
<dbReference type="Pfam" id="PF02687">
    <property type="entry name" value="FtsX"/>
    <property type="match status" value="2"/>
</dbReference>
<evidence type="ECO:0000256" key="5">
    <source>
        <dbReference type="ARBA" id="ARBA00023136"/>
    </source>
</evidence>
<comment type="caution">
    <text evidence="9">The sequence shown here is derived from an EMBL/GenBank/DDBJ whole genome shotgun (WGS) entry which is preliminary data.</text>
</comment>
<evidence type="ECO:0000259" key="8">
    <source>
        <dbReference type="Pfam" id="PF12704"/>
    </source>
</evidence>
<dbReference type="EMBL" id="JABBNU010000005">
    <property type="protein sequence ID" value="NMM48770.1"/>
    <property type="molecule type" value="Genomic_DNA"/>
</dbReference>
<dbReference type="GO" id="GO:0022857">
    <property type="term" value="F:transmembrane transporter activity"/>
    <property type="evidence" value="ECO:0007669"/>
    <property type="project" value="TreeGrafter"/>
</dbReference>
<feature type="transmembrane region" description="Helical" evidence="6">
    <location>
        <begin position="729"/>
        <end position="751"/>
    </location>
</feature>
<feature type="domain" description="ABC3 transporter permease C-terminal" evidence="7">
    <location>
        <begin position="283"/>
        <end position="392"/>
    </location>
</feature>
<feature type="domain" description="ABC3 transporter permease C-terminal" evidence="7">
    <location>
        <begin position="688"/>
        <end position="801"/>
    </location>
</feature>
<dbReference type="PANTHER" id="PTHR30572">
    <property type="entry name" value="MEMBRANE COMPONENT OF TRANSPORTER-RELATED"/>
    <property type="match status" value="1"/>
</dbReference>
<evidence type="ECO:0000256" key="2">
    <source>
        <dbReference type="ARBA" id="ARBA00022475"/>
    </source>
</evidence>
<dbReference type="PANTHER" id="PTHR30572:SF18">
    <property type="entry name" value="ABC-TYPE MACROLIDE FAMILY EXPORT SYSTEM PERMEASE COMPONENT 2"/>
    <property type="match status" value="1"/>
</dbReference>
<feature type="transmembrane region" description="Helical" evidence="6">
    <location>
        <begin position="685"/>
        <end position="708"/>
    </location>
</feature>
<keyword evidence="5 6" id="KW-0472">Membrane</keyword>
<proteinExistence type="predicted"/>
<feature type="transmembrane region" description="Helical" evidence="6">
    <location>
        <begin position="21"/>
        <end position="42"/>
    </location>
</feature>
<evidence type="ECO:0000256" key="4">
    <source>
        <dbReference type="ARBA" id="ARBA00022989"/>
    </source>
</evidence>
<evidence type="ECO:0000256" key="1">
    <source>
        <dbReference type="ARBA" id="ARBA00004651"/>
    </source>
</evidence>
<feature type="transmembrane region" description="Helical" evidence="6">
    <location>
        <begin position="276"/>
        <end position="298"/>
    </location>
</feature>
<keyword evidence="4 6" id="KW-1133">Transmembrane helix</keyword>
<name>A0A848J2K4_9BACT</name>
<evidence type="ECO:0000313" key="10">
    <source>
        <dbReference type="Proteomes" id="UP000559010"/>
    </source>
</evidence>
<feature type="transmembrane region" description="Helical" evidence="6">
    <location>
        <begin position="771"/>
        <end position="791"/>
    </location>
</feature>
<feature type="transmembrane region" description="Helical" evidence="6">
    <location>
        <begin position="332"/>
        <end position="353"/>
    </location>
</feature>
<evidence type="ECO:0000313" key="9">
    <source>
        <dbReference type="EMBL" id="NMM48770.1"/>
    </source>
</evidence>
<keyword evidence="10" id="KW-1185">Reference proteome</keyword>
<sequence>MIKSDLRIIFRKLKRHLSFTFINVIGLSISMSVIFLISIYLYSELSFDDFHEKSDRIERLTMHIQKPGYDMHWARVNFDLVNQLEDEFSEIEHLIRFQDYYPRNFIVGENSFQLENAYSVDKDVFEVFDFELLEGDSKYALEKPNSIVLTESTAMKFFGSTDVIGKEVELIQPDGVTKVRYLVTALMKDLPENTHLPVNLLTSINGEDQRTGWAYVYLLLNDKGDAKSLESKFGPFISEFGGEDMKGVHFKLQNLGSIHLNSDLAREIIPNGNTTYIYLFALVGMVILILSVVNFINLNAAKSIRAIKEVGVRKVLGSTTSDLKKYYFLESFLVVLVAAIISIGVTFITLPYFKQLTVLEINIYPFVGLFFILVILISFAGGYFPSFFLSKQKIADSFRNKIAGIEVHSRFSPRNILIAGQVVLCIITISVALITSSQFSFIVNKNLGIDKDQVLAITNIPGSVKWKMNRYRNSLNSISGVKGVTTAMEVPSREIRDSGPVYAEGKIAEDNKDVSMDMQVVDKTFIEVMGLSLISGRNFSKFKSNDISEEIDKDIYGHLQNSPREYIINETAMKTVGWDSPEEAIGKMFSWSIGGIQLQKGPIIGVVKDYHQETLKNGVDPVVFINEPVWVNNILVKIEGKNVDNTLNQIITAWEDNYPGLPITYSFLDDLYDKLYRSEKNQLTLIYIFSSLAILIAFVGMFGVISYSMKSREKELAVRKIHGATLKSLGVLMTKDFLLITVPILPFAFWATYKMMEKWLSNYVYKIDIEVWHFLVAPAIILLVISINISLQLLKASSKNPALILKSE</sequence>
<feature type="domain" description="MacB-like periplasmic core" evidence="8">
    <location>
        <begin position="20"/>
        <end position="231"/>
    </location>
</feature>
<accession>A0A848J2K4</accession>
<dbReference type="InterPro" id="IPR050250">
    <property type="entry name" value="Macrolide_Exporter_MacB"/>
</dbReference>